<dbReference type="eggNOG" id="COG4774">
    <property type="taxonomic scope" value="Bacteria"/>
</dbReference>
<dbReference type="AlphaFoldDB" id="H8L486"/>
<protein>
    <submittedName>
        <fullName evidence="18">Outer membrane receptor for monomeric catechols</fullName>
    </submittedName>
</protein>
<name>H8L486_FRAAD</name>
<keyword evidence="13 14" id="KW-0998">Cell outer membrane</keyword>
<dbReference type="GO" id="GO:0015891">
    <property type="term" value="P:siderophore transport"/>
    <property type="evidence" value="ECO:0007669"/>
    <property type="project" value="UniProtKB-ARBA"/>
</dbReference>
<dbReference type="Gene3D" id="2.40.170.20">
    <property type="entry name" value="TonB-dependent receptor, beta-barrel domain"/>
    <property type="match status" value="1"/>
</dbReference>
<dbReference type="Gene3D" id="2.170.130.10">
    <property type="entry name" value="TonB-dependent receptor, plug domain"/>
    <property type="match status" value="1"/>
</dbReference>
<dbReference type="EMBL" id="CP003350">
    <property type="protein sequence ID" value="AFC86562.1"/>
    <property type="molecule type" value="Genomic_DNA"/>
</dbReference>
<dbReference type="SUPFAM" id="SSF56935">
    <property type="entry name" value="Porins"/>
    <property type="match status" value="1"/>
</dbReference>
<gene>
    <name evidence="18" type="ordered locus">Fraau_2180</name>
</gene>
<evidence type="ECO:0000256" key="8">
    <source>
        <dbReference type="ARBA" id="ARBA00023004"/>
    </source>
</evidence>
<keyword evidence="8" id="KW-0408">Iron</keyword>
<dbReference type="InterPro" id="IPR036942">
    <property type="entry name" value="Beta-barrel_TonB_sf"/>
</dbReference>
<dbReference type="KEGG" id="fau:Fraau_2180"/>
<evidence type="ECO:0000256" key="6">
    <source>
        <dbReference type="ARBA" id="ARBA00022692"/>
    </source>
</evidence>
<keyword evidence="3 14" id="KW-0813">Transport</keyword>
<evidence type="ECO:0000256" key="9">
    <source>
        <dbReference type="ARBA" id="ARBA00023065"/>
    </source>
</evidence>
<evidence type="ECO:0000256" key="12">
    <source>
        <dbReference type="ARBA" id="ARBA00023170"/>
    </source>
</evidence>
<reference evidence="18" key="1">
    <citation type="submission" date="2012-02" db="EMBL/GenBank/DDBJ databases">
        <title>The complete genome of Frateuria aurantia DSM 6220.</title>
        <authorList>
            <consortium name="US DOE Joint Genome Institute (JGI-PGF)"/>
            <person name="Lucas S."/>
            <person name="Copeland A."/>
            <person name="Lapidus A."/>
            <person name="Glavina del Rio T."/>
            <person name="Dalin E."/>
            <person name="Tice H."/>
            <person name="Bruce D."/>
            <person name="Goodwin L."/>
            <person name="Pitluck S."/>
            <person name="Peters L."/>
            <person name="Ovchinnikova G."/>
            <person name="Teshima H."/>
            <person name="Kyrpides N."/>
            <person name="Mavromatis K."/>
            <person name="Ivanova N."/>
            <person name="Brettin T."/>
            <person name="Detter J.C."/>
            <person name="Han C."/>
            <person name="Larimer F."/>
            <person name="Land M."/>
            <person name="Hauser L."/>
            <person name="Markowitz V."/>
            <person name="Cheng J.-F."/>
            <person name="Hugenholtz P."/>
            <person name="Woyke T."/>
            <person name="Wu D."/>
            <person name="Brambilla E."/>
            <person name="Klenk H.-P."/>
            <person name="Eisen J.A."/>
        </authorList>
    </citation>
    <scope>NUCLEOTIDE SEQUENCE</scope>
    <source>
        <strain evidence="18">DSM 6220</strain>
    </source>
</reference>
<evidence type="ECO:0000259" key="16">
    <source>
        <dbReference type="Pfam" id="PF00593"/>
    </source>
</evidence>
<dbReference type="Pfam" id="PF07715">
    <property type="entry name" value="Plug"/>
    <property type="match status" value="1"/>
</dbReference>
<keyword evidence="6 14" id="KW-0812">Transmembrane</keyword>
<evidence type="ECO:0000259" key="17">
    <source>
        <dbReference type="Pfam" id="PF07715"/>
    </source>
</evidence>
<keyword evidence="5" id="KW-0410">Iron transport</keyword>
<keyword evidence="12 18" id="KW-0675">Receptor</keyword>
<evidence type="ECO:0000256" key="15">
    <source>
        <dbReference type="RuleBase" id="RU003357"/>
    </source>
</evidence>
<dbReference type="RefSeq" id="WP_014403565.1">
    <property type="nucleotide sequence ID" value="NC_017033.1"/>
</dbReference>
<evidence type="ECO:0000256" key="11">
    <source>
        <dbReference type="ARBA" id="ARBA00023136"/>
    </source>
</evidence>
<dbReference type="PROSITE" id="PS52016">
    <property type="entry name" value="TONB_DEPENDENT_REC_3"/>
    <property type="match status" value="1"/>
</dbReference>
<proteinExistence type="inferred from homology"/>
<evidence type="ECO:0000256" key="14">
    <source>
        <dbReference type="PROSITE-ProRule" id="PRU01360"/>
    </source>
</evidence>
<dbReference type="GO" id="GO:0015344">
    <property type="term" value="F:siderophore uptake transmembrane transporter activity"/>
    <property type="evidence" value="ECO:0007669"/>
    <property type="project" value="TreeGrafter"/>
</dbReference>
<evidence type="ECO:0000313" key="19">
    <source>
        <dbReference type="Proteomes" id="UP000005234"/>
    </source>
</evidence>
<dbReference type="InterPro" id="IPR012910">
    <property type="entry name" value="Plug_dom"/>
</dbReference>
<feature type="domain" description="TonB-dependent receptor plug" evidence="17">
    <location>
        <begin position="74"/>
        <end position="172"/>
    </location>
</feature>
<dbReference type="InterPro" id="IPR037066">
    <property type="entry name" value="Plug_dom_sf"/>
</dbReference>
<keyword evidence="7" id="KW-0732">Signal</keyword>
<dbReference type="Proteomes" id="UP000005234">
    <property type="component" value="Chromosome"/>
</dbReference>
<dbReference type="PANTHER" id="PTHR32552">
    <property type="entry name" value="FERRICHROME IRON RECEPTOR-RELATED"/>
    <property type="match status" value="1"/>
</dbReference>
<keyword evidence="10 15" id="KW-0798">TonB box</keyword>
<organism evidence="18 19">
    <name type="scientific">Frateuria aurantia (strain ATCC 33424 / DSM 6220 / KCTC 2777 / LMG 1558 / NBRC 3245 / NCIMB 13370)</name>
    <name type="common">Acetobacter aurantius</name>
    <dbReference type="NCBI Taxonomy" id="767434"/>
    <lineage>
        <taxon>Bacteria</taxon>
        <taxon>Pseudomonadati</taxon>
        <taxon>Pseudomonadota</taxon>
        <taxon>Gammaproteobacteria</taxon>
        <taxon>Lysobacterales</taxon>
        <taxon>Rhodanobacteraceae</taxon>
        <taxon>Frateuria</taxon>
    </lineage>
</organism>
<keyword evidence="11 14" id="KW-0472">Membrane</keyword>
<feature type="domain" description="TonB-dependent receptor-like beta-barrel" evidence="16">
    <location>
        <begin position="263"/>
        <end position="728"/>
    </location>
</feature>
<comment type="subcellular location">
    <subcellularLocation>
        <location evidence="1 14">Cell outer membrane</location>
        <topology evidence="1 14">Multi-pass membrane protein</topology>
    </subcellularLocation>
</comment>
<keyword evidence="19" id="KW-1185">Reference proteome</keyword>
<accession>H8L486</accession>
<dbReference type="GO" id="GO:0009279">
    <property type="term" value="C:cell outer membrane"/>
    <property type="evidence" value="ECO:0007669"/>
    <property type="project" value="UniProtKB-SubCell"/>
</dbReference>
<comment type="similarity">
    <text evidence="2 14 15">Belongs to the TonB-dependent receptor family.</text>
</comment>
<sequence length="759" mass="82224">MTDLKWSTAQALAPTRLLTSTLGVAMLTHAVDAAAADKVADAPDDSRRRAHALESVRVSANTYTSSSPKFTASLLDTPRAVTVIPREIIQQTEATSLQDVLRTVPGITFGAGEGGNPNGDRPFIRGFDSESSILVDGIRSSAGQQREVFDIDQIEIIKGPSSAYGGRGSVGGGINMVSKAPLDAEFLHANLGIGNAAYTRGTVDWNHRIGRDSAFRLAVMGNKNHTADRNGPEYQRWGIAPSLTLGLHSADSVTFSYYHLQSDDQPDSGIPYNNPFAASSPNASLNGNGKPIRVPHNTYYGLNDRDFQRQKTDLGSIIYKHSFDSGWVLRNSTVFSRFANDYVWTQPDDSQGNFLVNGGVWRRANTRSSSTTNLTNQSDLTGQFDTGGIHHSMAAGYELSNENTSRSSYRISPSYTGALANGACAIGQGAAADYWCAPVISPNPNDPWQGELAKGLNPVSLSTRTRSLWLFDTMEFGPMWALNLGARYDDFRTRSVSHTSASGAVSQARNHASFMNYQTGLVFKPVETGSIYANWGTSSNPPGVDAGNGADGLALTNDDLKPESSRNLEVGTKWDLLDRRLTLTGDVFRTEKSNARVNTAGRGSDQINAGKYRVDGVELGFNGRLTDHWNVFGGYSYLKSKLVEPGPGVANAGNKGKQMTNTPRNSFTLWTTYAVTPALTIGGGAYVMSKVWGDIANTKWVPGYTRLDLMASYAVNRNLSVQVNIQNLTNKYYFDKAYAAHYATVAAGRTGIVNFNYQF</sequence>
<dbReference type="HOGENOM" id="CLU_008287_9_1_6"/>
<dbReference type="STRING" id="767434.Fraau_2180"/>
<dbReference type="CDD" id="cd01347">
    <property type="entry name" value="ligand_gated_channel"/>
    <property type="match status" value="1"/>
</dbReference>
<evidence type="ECO:0000256" key="13">
    <source>
        <dbReference type="ARBA" id="ARBA00023237"/>
    </source>
</evidence>
<evidence type="ECO:0000256" key="2">
    <source>
        <dbReference type="ARBA" id="ARBA00009810"/>
    </source>
</evidence>
<dbReference type="FunFam" id="2.170.130.10:FF:000001">
    <property type="entry name" value="Catecholate siderophore TonB-dependent receptor"/>
    <property type="match status" value="1"/>
</dbReference>
<evidence type="ECO:0000313" key="18">
    <source>
        <dbReference type="EMBL" id="AFC86562.1"/>
    </source>
</evidence>
<dbReference type="PANTHER" id="PTHR32552:SF89">
    <property type="entry name" value="CATECHOLATE SIDEROPHORE RECEPTOR FIU"/>
    <property type="match status" value="1"/>
</dbReference>
<evidence type="ECO:0000256" key="1">
    <source>
        <dbReference type="ARBA" id="ARBA00004571"/>
    </source>
</evidence>
<keyword evidence="9" id="KW-0406">Ion transport</keyword>
<evidence type="ECO:0000256" key="4">
    <source>
        <dbReference type="ARBA" id="ARBA00022452"/>
    </source>
</evidence>
<evidence type="ECO:0000256" key="10">
    <source>
        <dbReference type="ARBA" id="ARBA00023077"/>
    </source>
</evidence>
<dbReference type="OrthoDB" id="9790771at2"/>
<evidence type="ECO:0000256" key="5">
    <source>
        <dbReference type="ARBA" id="ARBA00022496"/>
    </source>
</evidence>
<dbReference type="InterPro" id="IPR039426">
    <property type="entry name" value="TonB-dep_rcpt-like"/>
</dbReference>
<keyword evidence="4 14" id="KW-1134">Transmembrane beta strand</keyword>
<dbReference type="Pfam" id="PF00593">
    <property type="entry name" value="TonB_dep_Rec_b-barrel"/>
    <property type="match status" value="1"/>
</dbReference>
<evidence type="ECO:0000256" key="3">
    <source>
        <dbReference type="ARBA" id="ARBA00022448"/>
    </source>
</evidence>
<evidence type="ECO:0000256" key="7">
    <source>
        <dbReference type="ARBA" id="ARBA00022729"/>
    </source>
</evidence>
<dbReference type="InterPro" id="IPR000531">
    <property type="entry name" value="Beta-barrel_TonB"/>
</dbReference>